<dbReference type="AlphaFoldDB" id="A0A8J6HQE2"/>
<reference evidence="1" key="2">
    <citation type="submission" date="2021-08" db="EMBL/GenBank/DDBJ databases">
        <authorList>
            <person name="Eriksson T."/>
        </authorList>
    </citation>
    <scope>NUCLEOTIDE SEQUENCE</scope>
    <source>
        <strain evidence="1">Stoneville</strain>
        <tissue evidence="1">Whole head</tissue>
    </source>
</reference>
<proteinExistence type="predicted"/>
<keyword evidence="2" id="KW-1185">Reference proteome</keyword>
<protein>
    <submittedName>
        <fullName evidence="1">Uncharacterized protein</fullName>
    </submittedName>
</protein>
<comment type="caution">
    <text evidence="1">The sequence shown here is derived from an EMBL/GenBank/DDBJ whole genome shotgun (WGS) entry which is preliminary data.</text>
</comment>
<dbReference type="EMBL" id="JABDTM020016473">
    <property type="protein sequence ID" value="KAH0818850.1"/>
    <property type="molecule type" value="Genomic_DNA"/>
</dbReference>
<sequence length="61" mass="6793">MGRLRREATVNGGRGGLASQGKINQLNYLVAVLAENLRVYTAPSHRTKPSPRYPCKRVDRV</sequence>
<evidence type="ECO:0000313" key="2">
    <source>
        <dbReference type="Proteomes" id="UP000719412"/>
    </source>
</evidence>
<name>A0A8J6HQE2_TENMO</name>
<gene>
    <name evidence="1" type="ORF">GEV33_003941</name>
</gene>
<reference evidence="1" key="1">
    <citation type="journal article" date="2020" name="J Insects Food Feed">
        <title>The yellow mealworm (Tenebrio molitor) genome: a resource for the emerging insects as food and feed industry.</title>
        <authorList>
            <person name="Eriksson T."/>
            <person name="Andere A."/>
            <person name="Kelstrup H."/>
            <person name="Emery V."/>
            <person name="Picard C."/>
        </authorList>
    </citation>
    <scope>NUCLEOTIDE SEQUENCE</scope>
    <source>
        <strain evidence="1">Stoneville</strain>
        <tissue evidence="1">Whole head</tissue>
    </source>
</reference>
<accession>A0A8J6HQE2</accession>
<evidence type="ECO:0000313" key="1">
    <source>
        <dbReference type="EMBL" id="KAH0818850.1"/>
    </source>
</evidence>
<dbReference type="Proteomes" id="UP000719412">
    <property type="component" value="Unassembled WGS sequence"/>
</dbReference>
<organism evidence="1 2">
    <name type="scientific">Tenebrio molitor</name>
    <name type="common">Yellow mealworm beetle</name>
    <dbReference type="NCBI Taxonomy" id="7067"/>
    <lineage>
        <taxon>Eukaryota</taxon>
        <taxon>Metazoa</taxon>
        <taxon>Ecdysozoa</taxon>
        <taxon>Arthropoda</taxon>
        <taxon>Hexapoda</taxon>
        <taxon>Insecta</taxon>
        <taxon>Pterygota</taxon>
        <taxon>Neoptera</taxon>
        <taxon>Endopterygota</taxon>
        <taxon>Coleoptera</taxon>
        <taxon>Polyphaga</taxon>
        <taxon>Cucujiformia</taxon>
        <taxon>Tenebrionidae</taxon>
        <taxon>Tenebrio</taxon>
    </lineage>
</organism>